<name>A0A3A9JJ67_9PROT</name>
<evidence type="ECO:0000313" key="5">
    <source>
        <dbReference type="Proteomes" id="UP000278036"/>
    </source>
</evidence>
<dbReference type="Proteomes" id="UP000278036">
    <property type="component" value="Unassembled WGS sequence"/>
</dbReference>
<accession>A0A3A9JJ67</accession>
<dbReference type="AlphaFoldDB" id="A0A3A9JJ67"/>
<evidence type="ECO:0000256" key="1">
    <source>
        <dbReference type="SAM" id="MobiDB-lite"/>
    </source>
</evidence>
<evidence type="ECO:0000313" key="3">
    <source>
        <dbReference type="EMBL" id="RMI19481.1"/>
    </source>
</evidence>
<evidence type="ECO:0000313" key="4">
    <source>
        <dbReference type="Proteomes" id="UP000274097"/>
    </source>
</evidence>
<sequence length="78" mass="8634">MSEAVFQVGQVVAFARRLCDGHIPKGGFTVLRVMPLEGGLRTYRVRGKDGQERAFEESQLRREGAASDGGKKIEVWPT</sequence>
<dbReference type="Proteomes" id="UP000274097">
    <property type="component" value="Unassembled WGS sequence"/>
</dbReference>
<dbReference type="EMBL" id="RFLX01000019">
    <property type="protein sequence ID" value="RMI19481.1"/>
    <property type="molecule type" value="Genomic_DNA"/>
</dbReference>
<feature type="region of interest" description="Disordered" evidence="1">
    <location>
        <begin position="54"/>
        <end position="78"/>
    </location>
</feature>
<dbReference type="InParanoid" id="A0A3A9JJ67"/>
<organism evidence="2 5">
    <name type="scientific">Teichococcus wenyumeiae</name>
    <dbReference type="NCBI Taxonomy" id="2478470"/>
    <lineage>
        <taxon>Bacteria</taxon>
        <taxon>Pseudomonadati</taxon>
        <taxon>Pseudomonadota</taxon>
        <taxon>Alphaproteobacteria</taxon>
        <taxon>Acetobacterales</taxon>
        <taxon>Roseomonadaceae</taxon>
        <taxon>Roseomonas</taxon>
    </lineage>
</organism>
<comment type="caution">
    <text evidence="2">The sequence shown here is derived from an EMBL/GenBank/DDBJ whole genome shotgun (WGS) entry which is preliminary data.</text>
</comment>
<proteinExistence type="predicted"/>
<gene>
    <name evidence="2" type="ORF">D6Z83_07515</name>
    <name evidence="3" type="ORF">EBE87_20240</name>
</gene>
<keyword evidence="4" id="KW-1185">Reference proteome</keyword>
<reference evidence="2 5" key="1">
    <citation type="submission" date="2018-09" db="EMBL/GenBank/DDBJ databases">
        <title>Roseomonas sp. nov., isolated from feces of Tibetan antelopes in the Qinghai-Tibet plateau, China.</title>
        <authorList>
            <person name="Tian Z."/>
        </authorList>
    </citation>
    <scope>NUCLEOTIDE SEQUENCE [LARGE SCALE GENOMIC DNA]</scope>
    <source>
        <strain evidence="3 4">Z23</strain>
        <strain evidence="2 5">Z24</strain>
    </source>
</reference>
<dbReference type="RefSeq" id="WP_120637712.1">
    <property type="nucleotide sequence ID" value="NZ_RAQU01000031.1"/>
</dbReference>
<dbReference type="EMBL" id="RAQU01000031">
    <property type="protein sequence ID" value="RKK04813.1"/>
    <property type="molecule type" value="Genomic_DNA"/>
</dbReference>
<protein>
    <submittedName>
        <fullName evidence="2">Uncharacterized protein</fullName>
    </submittedName>
</protein>
<evidence type="ECO:0000313" key="2">
    <source>
        <dbReference type="EMBL" id="RKK04813.1"/>
    </source>
</evidence>
<dbReference type="OrthoDB" id="8162521at2"/>